<proteinExistence type="predicted"/>
<dbReference type="EMBL" id="JACONZ010000001">
    <property type="protein sequence ID" value="MBC5580343.1"/>
    <property type="molecule type" value="Genomic_DNA"/>
</dbReference>
<dbReference type="Pfam" id="PF01551">
    <property type="entry name" value="Peptidase_M23"/>
    <property type="match status" value="1"/>
</dbReference>
<dbReference type="Gene3D" id="2.70.70.10">
    <property type="entry name" value="Glucose Permease (Domain IIA)"/>
    <property type="match status" value="1"/>
</dbReference>
<accession>A0A923L0Y8</accession>
<protein>
    <submittedName>
        <fullName evidence="2">M23 family metallopeptidase</fullName>
    </submittedName>
</protein>
<feature type="domain" description="M23ase beta-sheet core" evidence="1">
    <location>
        <begin position="331"/>
        <end position="421"/>
    </location>
</feature>
<keyword evidence="3" id="KW-1185">Reference proteome</keyword>
<sequence length="433" mass="46030">MRALKKILLWLLMVAVLAALVVGGAVGYFYFQAEPGEAADAPLTVQTGADGGASTEHQFVAPVGYALRVPVLGGVLYRDFEGADPSAEQELQRDQLEGAPLSLPQGYRFLSIQVDGTGGTLFSGTEEAYSAFTYPGNGRYLYRIQAEAPPAGEGERARAHGVLNYKFTVKVSVELNAFLSEDRVKQGEILAVRIENNLDGIQPFGESALGPVNFIPSGEDGWVAFVPVAYNREAGDYTVEVSCGDFSASLPVAVEYKPYEKKEFASAADLPDAAQESAAASSQYRDAIWPLYDAMRPSVLWQGIFQKPVEGLVKYEYGMGSLLPGASVSQRHSGVDYTVAADNTPVTAPGGGEVFYAGNLALTGNTVVIEHGGGVKSYLYHLSSLAVTGGQTVEKGQQIGTLDAAGTLHYEIKIGNQSVDPAPVFSGQSGLYR</sequence>
<dbReference type="InterPro" id="IPR016047">
    <property type="entry name" value="M23ase_b-sheet_dom"/>
</dbReference>
<evidence type="ECO:0000259" key="1">
    <source>
        <dbReference type="Pfam" id="PF01551"/>
    </source>
</evidence>
<dbReference type="PANTHER" id="PTHR21666:SF270">
    <property type="entry name" value="MUREIN HYDROLASE ACTIVATOR ENVC"/>
    <property type="match status" value="1"/>
</dbReference>
<comment type="caution">
    <text evidence="2">The sequence shown here is derived from an EMBL/GenBank/DDBJ whole genome shotgun (WGS) entry which is preliminary data.</text>
</comment>
<dbReference type="InterPro" id="IPR050570">
    <property type="entry name" value="Cell_wall_metabolism_enzyme"/>
</dbReference>
<dbReference type="CDD" id="cd12797">
    <property type="entry name" value="M23_peptidase"/>
    <property type="match status" value="1"/>
</dbReference>
<dbReference type="GO" id="GO:0004222">
    <property type="term" value="F:metalloendopeptidase activity"/>
    <property type="evidence" value="ECO:0007669"/>
    <property type="project" value="TreeGrafter"/>
</dbReference>
<gene>
    <name evidence="2" type="ORF">H8S23_02375</name>
</gene>
<dbReference type="RefSeq" id="WP_186886704.1">
    <property type="nucleotide sequence ID" value="NZ_JACONZ010000001.1"/>
</dbReference>
<dbReference type="Proteomes" id="UP000659630">
    <property type="component" value="Unassembled WGS sequence"/>
</dbReference>
<evidence type="ECO:0000313" key="3">
    <source>
        <dbReference type="Proteomes" id="UP000659630"/>
    </source>
</evidence>
<dbReference type="SUPFAM" id="SSF51261">
    <property type="entry name" value="Duplicated hybrid motif"/>
    <property type="match status" value="1"/>
</dbReference>
<dbReference type="InterPro" id="IPR011055">
    <property type="entry name" value="Dup_hybrid_motif"/>
</dbReference>
<organism evidence="2 3">
    <name type="scientific">Anaerofilum hominis</name>
    <dbReference type="NCBI Taxonomy" id="2763016"/>
    <lineage>
        <taxon>Bacteria</taxon>
        <taxon>Bacillati</taxon>
        <taxon>Bacillota</taxon>
        <taxon>Clostridia</taxon>
        <taxon>Eubacteriales</taxon>
        <taxon>Oscillospiraceae</taxon>
        <taxon>Anaerofilum</taxon>
    </lineage>
</organism>
<dbReference type="PANTHER" id="PTHR21666">
    <property type="entry name" value="PEPTIDASE-RELATED"/>
    <property type="match status" value="1"/>
</dbReference>
<dbReference type="AlphaFoldDB" id="A0A923L0Y8"/>
<evidence type="ECO:0000313" key="2">
    <source>
        <dbReference type="EMBL" id="MBC5580343.1"/>
    </source>
</evidence>
<reference evidence="2" key="1">
    <citation type="submission" date="2020-08" db="EMBL/GenBank/DDBJ databases">
        <title>Genome public.</title>
        <authorList>
            <person name="Liu C."/>
            <person name="Sun Q."/>
        </authorList>
    </citation>
    <scope>NUCLEOTIDE SEQUENCE</scope>
    <source>
        <strain evidence="2">BX8</strain>
    </source>
</reference>
<name>A0A923L0Y8_9FIRM</name>